<feature type="repeat" description="RCC1" evidence="2">
    <location>
        <begin position="69"/>
        <end position="118"/>
    </location>
</feature>
<dbReference type="InterPro" id="IPR009091">
    <property type="entry name" value="RCC1/BLIP-II"/>
</dbReference>
<dbReference type="InterPro" id="IPR000408">
    <property type="entry name" value="Reg_chr_condens"/>
</dbReference>
<name>A0A7J7JSU4_BUGNE</name>
<dbReference type="PROSITE" id="PS50012">
    <property type="entry name" value="RCC1_3"/>
    <property type="match status" value="2"/>
</dbReference>
<dbReference type="EMBL" id="VXIV02001941">
    <property type="protein sequence ID" value="KAF6028536.1"/>
    <property type="molecule type" value="Genomic_DNA"/>
</dbReference>
<dbReference type="OrthoDB" id="10253607at2759"/>
<evidence type="ECO:0000256" key="2">
    <source>
        <dbReference type="PROSITE-ProRule" id="PRU00235"/>
    </source>
</evidence>
<protein>
    <submittedName>
        <fullName evidence="3">RPGR</fullName>
    </submittedName>
</protein>
<accession>A0A7J7JSU4</accession>
<dbReference type="SUPFAM" id="SSF50985">
    <property type="entry name" value="RCC1/BLIP-II"/>
    <property type="match status" value="1"/>
</dbReference>
<comment type="caution">
    <text evidence="3">The sequence shown here is derived from an EMBL/GenBank/DDBJ whole genome shotgun (WGS) entry which is preliminary data.</text>
</comment>
<dbReference type="PRINTS" id="PR00633">
    <property type="entry name" value="RCCNDNSATION"/>
</dbReference>
<proteinExistence type="predicted"/>
<organism evidence="3 4">
    <name type="scientific">Bugula neritina</name>
    <name type="common">Brown bryozoan</name>
    <name type="synonym">Sertularia neritina</name>
    <dbReference type="NCBI Taxonomy" id="10212"/>
    <lineage>
        <taxon>Eukaryota</taxon>
        <taxon>Metazoa</taxon>
        <taxon>Spiralia</taxon>
        <taxon>Lophotrochozoa</taxon>
        <taxon>Bryozoa</taxon>
        <taxon>Gymnolaemata</taxon>
        <taxon>Cheilostomatida</taxon>
        <taxon>Flustrina</taxon>
        <taxon>Buguloidea</taxon>
        <taxon>Bugulidae</taxon>
        <taxon>Bugula</taxon>
    </lineage>
</organism>
<dbReference type="Pfam" id="PF00415">
    <property type="entry name" value="RCC1"/>
    <property type="match status" value="2"/>
</dbReference>
<feature type="repeat" description="RCC1" evidence="2">
    <location>
        <begin position="18"/>
        <end position="68"/>
    </location>
</feature>
<keyword evidence="4" id="KW-1185">Reference proteome</keyword>
<dbReference type="PROSITE" id="PS00626">
    <property type="entry name" value="RCC1_2"/>
    <property type="match status" value="1"/>
</dbReference>
<reference evidence="3" key="1">
    <citation type="submission" date="2020-06" db="EMBL/GenBank/DDBJ databases">
        <title>Draft genome of Bugula neritina, a colonial animal packing powerful symbionts and potential medicines.</title>
        <authorList>
            <person name="Rayko M."/>
        </authorList>
    </citation>
    <scope>NUCLEOTIDE SEQUENCE [LARGE SCALE GENOMIC DNA]</scope>
    <source>
        <strain evidence="3">Kwan_BN1</strain>
    </source>
</reference>
<keyword evidence="1" id="KW-0677">Repeat</keyword>
<dbReference type="PANTHER" id="PTHR22872:SF9">
    <property type="entry name" value="X-LINKED RETINITIS PIGMENTOSA GTPASE REGULATOR"/>
    <property type="match status" value="1"/>
</dbReference>
<dbReference type="Gene3D" id="2.130.10.30">
    <property type="entry name" value="Regulator of chromosome condensation 1/beta-lactamase-inhibitor protein II"/>
    <property type="match status" value="1"/>
</dbReference>
<evidence type="ECO:0000256" key="1">
    <source>
        <dbReference type="ARBA" id="ARBA00022737"/>
    </source>
</evidence>
<dbReference type="AlphaFoldDB" id="A0A7J7JSU4"/>
<dbReference type="InterPro" id="IPR051625">
    <property type="entry name" value="Signaling_Regulatory_Domain"/>
</dbReference>
<sequence>MMKPFFNQNLPLSPIENGLVYVWGDNSEGQLGLGDGVSEAELPEQLRLDEKAVHISCGYYHTAVVTVSGALYTFGEEEGGKLGHGEGVIASEPLQVDIPDKVVWVSCGADTLSQSQKRGSYTRLEMPPSLCCCQSISYLRSACGDKDTD</sequence>
<dbReference type="PANTHER" id="PTHR22872">
    <property type="entry name" value="BTK-BINDING PROTEIN-RELATED"/>
    <property type="match status" value="1"/>
</dbReference>
<dbReference type="Proteomes" id="UP000593567">
    <property type="component" value="Unassembled WGS sequence"/>
</dbReference>
<evidence type="ECO:0000313" key="4">
    <source>
        <dbReference type="Proteomes" id="UP000593567"/>
    </source>
</evidence>
<gene>
    <name evidence="3" type="ORF">EB796_013152</name>
</gene>
<evidence type="ECO:0000313" key="3">
    <source>
        <dbReference type="EMBL" id="KAF6028536.1"/>
    </source>
</evidence>